<proteinExistence type="predicted"/>
<sequence>MANIDNRELAGFRELAKHYAALSDEKITALIKSKGLVEICHDCKK</sequence>
<name>A0ABT9TDR9_9GAMM</name>
<accession>A0ABT9TDR9</accession>
<reference evidence="1 2" key="1">
    <citation type="submission" date="2023-07" db="EMBL/GenBank/DDBJ databases">
        <title>Sorghum-associated microbial communities from plants grown in Nebraska, USA.</title>
        <authorList>
            <person name="Schachtman D."/>
        </authorList>
    </citation>
    <scope>NUCLEOTIDE SEQUENCE [LARGE SCALE GENOMIC DNA]</scope>
    <source>
        <strain evidence="1 2">CC49</strain>
    </source>
</reference>
<comment type="caution">
    <text evidence="1">The sequence shown here is derived from an EMBL/GenBank/DDBJ whole genome shotgun (WGS) entry which is preliminary data.</text>
</comment>
<organism evidence="1 2">
    <name type="scientific">[Curtobacterium] plantarum</name>
    <dbReference type="NCBI Taxonomy" id="221276"/>
    <lineage>
        <taxon>Bacteria</taxon>
        <taxon>Pseudomonadati</taxon>
        <taxon>Pseudomonadota</taxon>
        <taxon>Gammaproteobacteria</taxon>
        <taxon>Enterobacterales</taxon>
        <taxon>Erwiniaceae</taxon>
        <taxon>Pantoea</taxon>
    </lineage>
</organism>
<dbReference type="EMBL" id="JAUSSJ010000008">
    <property type="protein sequence ID" value="MDQ0021583.1"/>
    <property type="molecule type" value="Genomic_DNA"/>
</dbReference>
<keyword evidence="2" id="KW-1185">Reference proteome</keyword>
<protein>
    <submittedName>
        <fullName evidence="1">Uncharacterized protein</fullName>
    </submittedName>
</protein>
<dbReference type="Proteomes" id="UP001244623">
    <property type="component" value="Unassembled WGS sequence"/>
</dbReference>
<evidence type="ECO:0000313" key="1">
    <source>
        <dbReference type="EMBL" id="MDQ0021583.1"/>
    </source>
</evidence>
<gene>
    <name evidence="1" type="ORF">J2X94_003763</name>
</gene>
<dbReference type="InterPro" id="IPR009387">
    <property type="entry name" value="HigB-2"/>
</dbReference>
<dbReference type="Pfam" id="PF06296">
    <property type="entry name" value="RelE"/>
    <property type="match status" value="1"/>
</dbReference>
<evidence type="ECO:0000313" key="2">
    <source>
        <dbReference type="Proteomes" id="UP001244623"/>
    </source>
</evidence>